<name>A0AAP0EQU2_9MAGN</name>
<protein>
    <submittedName>
        <fullName evidence="1">Uncharacterized protein</fullName>
    </submittedName>
</protein>
<dbReference type="EMBL" id="JBBNAF010000011">
    <property type="protein sequence ID" value="KAK9097714.1"/>
    <property type="molecule type" value="Genomic_DNA"/>
</dbReference>
<evidence type="ECO:0000313" key="2">
    <source>
        <dbReference type="Proteomes" id="UP001420932"/>
    </source>
</evidence>
<evidence type="ECO:0000313" key="1">
    <source>
        <dbReference type="EMBL" id="KAK9097714.1"/>
    </source>
</evidence>
<organism evidence="1 2">
    <name type="scientific">Stephania yunnanensis</name>
    <dbReference type="NCBI Taxonomy" id="152371"/>
    <lineage>
        <taxon>Eukaryota</taxon>
        <taxon>Viridiplantae</taxon>
        <taxon>Streptophyta</taxon>
        <taxon>Embryophyta</taxon>
        <taxon>Tracheophyta</taxon>
        <taxon>Spermatophyta</taxon>
        <taxon>Magnoliopsida</taxon>
        <taxon>Ranunculales</taxon>
        <taxon>Menispermaceae</taxon>
        <taxon>Menispermoideae</taxon>
        <taxon>Cissampelideae</taxon>
        <taxon>Stephania</taxon>
    </lineage>
</organism>
<dbReference type="Proteomes" id="UP001420932">
    <property type="component" value="Unassembled WGS sequence"/>
</dbReference>
<gene>
    <name evidence="1" type="ORF">Syun_024759</name>
</gene>
<proteinExistence type="predicted"/>
<sequence length="84" mass="9760">MISITTYYKVPIWSVSRTDGHDRHFEIETLEITLKNQSVDNPVRPSIDDPEDTDPGTFVESPVRFLFGLRFFCKNLVFLIRALN</sequence>
<accession>A0AAP0EQU2</accession>
<comment type="caution">
    <text evidence="1">The sequence shown here is derived from an EMBL/GenBank/DDBJ whole genome shotgun (WGS) entry which is preliminary data.</text>
</comment>
<keyword evidence="2" id="KW-1185">Reference proteome</keyword>
<dbReference type="AlphaFoldDB" id="A0AAP0EQU2"/>
<reference evidence="1 2" key="1">
    <citation type="submission" date="2024-01" db="EMBL/GenBank/DDBJ databases">
        <title>Genome assemblies of Stephania.</title>
        <authorList>
            <person name="Yang L."/>
        </authorList>
    </citation>
    <scope>NUCLEOTIDE SEQUENCE [LARGE SCALE GENOMIC DNA]</scope>
    <source>
        <strain evidence="1">YNDBR</strain>
        <tissue evidence="1">Leaf</tissue>
    </source>
</reference>